<dbReference type="InterPro" id="IPR013766">
    <property type="entry name" value="Thioredoxin_domain"/>
</dbReference>
<sequence length="195" mass="22420">MKNWFKKIPSWLFAVLLLLVLYSTGTLPSFIGGMQRLILWTGLMDARPQKMEAAPVLQEHWQLQTADGRQLALQTLKGKVLVINLWATWCPPCVAELPGLRRLQARIEQEGKENIHLLLVNIEEQKHKDKVLRFAKKKDIYSITYFPLSPIPALLQSKAIPATFVFSPSGQLVYRREGMANYDNQAFWEFLLSLE</sequence>
<dbReference type="PANTHER" id="PTHR42852:SF6">
    <property type="entry name" value="THIOL:DISULFIDE INTERCHANGE PROTEIN DSBE"/>
    <property type="match status" value="1"/>
</dbReference>
<dbReference type="PANTHER" id="PTHR42852">
    <property type="entry name" value="THIOL:DISULFIDE INTERCHANGE PROTEIN DSBE"/>
    <property type="match status" value="1"/>
</dbReference>
<keyword evidence="4" id="KW-0676">Redox-active center</keyword>
<dbReference type="EMBL" id="JAASRN010000001">
    <property type="protein sequence ID" value="NIK72579.1"/>
    <property type="molecule type" value="Genomic_DNA"/>
</dbReference>
<dbReference type="AlphaFoldDB" id="A0A846MM78"/>
<dbReference type="Gene3D" id="3.40.30.10">
    <property type="entry name" value="Glutaredoxin"/>
    <property type="match status" value="1"/>
</dbReference>
<dbReference type="InterPro" id="IPR036249">
    <property type="entry name" value="Thioredoxin-like_sf"/>
</dbReference>
<evidence type="ECO:0000256" key="1">
    <source>
        <dbReference type="ARBA" id="ARBA00004196"/>
    </source>
</evidence>
<dbReference type="InterPro" id="IPR017937">
    <property type="entry name" value="Thioredoxin_CS"/>
</dbReference>
<reference evidence="6 7" key="1">
    <citation type="submission" date="2020-03" db="EMBL/GenBank/DDBJ databases">
        <title>Genomic Encyclopedia of Type Strains, Phase IV (KMG-IV): sequencing the most valuable type-strain genomes for metagenomic binning, comparative biology and taxonomic classification.</title>
        <authorList>
            <person name="Goeker M."/>
        </authorList>
    </citation>
    <scope>NUCLEOTIDE SEQUENCE [LARGE SCALE GENOMIC DNA]</scope>
    <source>
        <strain evidence="6 7">DSM 5718</strain>
    </source>
</reference>
<dbReference type="Proteomes" id="UP000537126">
    <property type="component" value="Unassembled WGS sequence"/>
</dbReference>
<dbReference type="GO" id="GO:0017004">
    <property type="term" value="P:cytochrome complex assembly"/>
    <property type="evidence" value="ECO:0007669"/>
    <property type="project" value="UniProtKB-KW"/>
</dbReference>
<dbReference type="Pfam" id="PF08534">
    <property type="entry name" value="Redoxin"/>
    <property type="match status" value="1"/>
</dbReference>
<dbReference type="GO" id="GO:0030313">
    <property type="term" value="C:cell envelope"/>
    <property type="evidence" value="ECO:0007669"/>
    <property type="project" value="UniProtKB-SubCell"/>
</dbReference>
<keyword evidence="7" id="KW-1185">Reference proteome</keyword>
<dbReference type="InterPro" id="IPR050553">
    <property type="entry name" value="Thioredoxin_ResA/DsbE_sf"/>
</dbReference>
<keyword evidence="2" id="KW-0201">Cytochrome c-type biogenesis</keyword>
<dbReference type="InterPro" id="IPR013740">
    <property type="entry name" value="Redoxin"/>
</dbReference>
<dbReference type="RefSeq" id="WP_166917903.1">
    <property type="nucleotide sequence ID" value="NZ_JAASRN010000001.1"/>
</dbReference>
<protein>
    <submittedName>
        <fullName evidence="6">Thiol-disulfide isomerase/thioredoxin</fullName>
    </submittedName>
</protein>
<proteinExistence type="predicted"/>
<evidence type="ECO:0000313" key="7">
    <source>
        <dbReference type="Proteomes" id="UP000537126"/>
    </source>
</evidence>
<name>A0A846MM78_9BACT</name>
<accession>A0A846MM78</accession>
<dbReference type="GO" id="GO:0016491">
    <property type="term" value="F:oxidoreductase activity"/>
    <property type="evidence" value="ECO:0007669"/>
    <property type="project" value="InterPro"/>
</dbReference>
<gene>
    <name evidence="6" type="ORF">FHS56_000065</name>
</gene>
<evidence type="ECO:0000256" key="3">
    <source>
        <dbReference type="ARBA" id="ARBA00023157"/>
    </source>
</evidence>
<organism evidence="6 7">
    <name type="scientific">Thermonema lapsum</name>
    <dbReference type="NCBI Taxonomy" id="28195"/>
    <lineage>
        <taxon>Bacteria</taxon>
        <taxon>Pseudomonadati</taxon>
        <taxon>Bacteroidota</taxon>
        <taxon>Cytophagia</taxon>
        <taxon>Cytophagales</taxon>
        <taxon>Thermonemataceae</taxon>
        <taxon>Thermonema</taxon>
    </lineage>
</organism>
<keyword evidence="3" id="KW-1015">Disulfide bond</keyword>
<dbReference type="CDD" id="cd02966">
    <property type="entry name" value="TlpA_like_family"/>
    <property type="match status" value="1"/>
</dbReference>
<comment type="caution">
    <text evidence="6">The sequence shown here is derived from an EMBL/GenBank/DDBJ whole genome shotgun (WGS) entry which is preliminary data.</text>
</comment>
<keyword evidence="6" id="KW-0413">Isomerase</keyword>
<evidence type="ECO:0000256" key="2">
    <source>
        <dbReference type="ARBA" id="ARBA00022748"/>
    </source>
</evidence>
<dbReference type="PROSITE" id="PS00194">
    <property type="entry name" value="THIOREDOXIN_1"/>
    <property type="match status" value="1"/>
</dbReference>
<evidence type="ECO:0000256" key="4">
    <source>
        <dbReference type="ARBA" id="ARBA00023284"/>
    </source>
</evidence>
<comment type="subcellular location">
    <subcellularLocation>
        <location evidence="1">Cell envelope</location>
    </subcellularLocation>
</comment>
<dbReference type="SUPFAM" id="SSF52833">
    <property type="entry name" value="Thioredoxin-like"/>
    <property type="match status" value="1"/>
</dbReference>
<feature type="domain" description="Thioredoxin" evidence="5">
    <location>
        <begin position="48"/>
        <end position="195"/>
    </location>
</feature>
<dbReference type="GO" id="GO:0016853">
    <property type="term" value="F:isomerase activity"/>
    <property type="evidence" value="ECO:0007669"/>
    <property type="project" value="UniProtKB-KW"/>
</dbReference>
<evidence type="ECO:0000259" key="5">
    <source>
        <dbReference type="PROSITE" id="PS51352"/>
    </source>
</evidence>
<evidence type="ECO:0000313" key="6">
    <source>
        <dbReference type="EMBL" id="NIK72579.1"/>
    </source>
</evidence>
<dbReference type="PROSITE" id="PS51352">
    <property type="entry name" value="THIOREDOXIN_2"/>
    <property type="match status" value="1"/>
</dbReference>